<evidence type="ECO:0000256" key="8">
    <source>
        <dbReference type="SAM" id="MobiDB-lite"/>
    </source>
</evidence>
<dbReference type="SMART" id="SM00868">
    <property type="entry name" value="zf-AD"/>
    <property type="match status" value="1"/>
</dbReference>
<dbReference type="PROSITE" id="PS50157">
    <property type="entry name" value="ZINC_FINGER_C2H2_2"/>
    <property type="match status" value="4"/>
</dbReference>
<keyword evidence="4" id="KW-0862">Zinc</keyword>
<keyword evidence="1" id="KW-0479">Metal-binding</keyword>
<name>A0ABD1CRY4_CULPP</name>
<dbReference type="Gene3D" id="3.30.160.60">
    <property type="entry name" value="Classic Zinc Finger"/>
    <property type="match status" value="2"/>
</dbReference>
<feature type="non-terminal residue" evidence="10">
    <location>
        <position position="375"/>
    </location>
</feature>
<evidence type="ECO:0000256" key="5">
    <source>
        <dbReference type="ARBA" id="ARBA00023242"/>
    </source>
</evidence>
<sequence>MAPCTNIIIENQQSSPTIALPEQSKPEPFCSFCLRERPQNVEFYKHVIGASEEMRNSLQSMLGYDFNLANFAICKPCWKVIQLVQDFRLRCFKANEVVQRMTKGLSEGDDGWFSAKNLATIENVRMSVQAQMRQIERINTTKRVLILDDSTGEVAVEENINEAAEVESSDARSEISETQETSSEQSDTATIEMDVARPDKHECLQCHRMFKSKMGLKRHGPFCVHHLGIASSDCSPKHLMRHLKKHGAVATFQCTQNCDQFFLSEPRRVHHERICAENARNLACQTCGKRFKTRTELRTHEWCQHTENARIFPCKVCGKMFKQQYSVTLHMASHATSEPFVCQLCPMKYWCKLSLTNHLKKMHADEVAVKIVNEA</sequence>
<evidence type="ECO:0000256" key="2">
    <source>
        <dbReference type="ARBA" id="ARBA00022737"/>
    </source>
</evidence>
<dbReference type="Pfam" id="PF00096">
    <property type="entry name" value="zf-C2H2"/>
    <property type="match status" value="2"/>
</dbReference>
<evidence type="ECO:0000256" key="3">
    <source>
        <dbReference type="ARBA" id="ARBA00022771"/>
    </source>
</evidence>
<evidence type="ECO:0000313" key="11">
    <source>
        <dbReference type="Proteomes" id="UP001562425"/>
    </source>
</evidence>
<feature type="domain" description="C2H2-type" evidence="9">
    <location>
        <begin position="201"/>
        <end position="225"/>
    </location>
</feature>
<evidence type="ECO:0000256" key="6">
    <source>
        <dbReference type="ARBA" id="ARBA00037948"/>
    </source>
</evidence>
<evidence type="ECO:0000256" key="7">
    <source>
        <dbReference type="PROSITE-ProRule" id="PRU00042"/>
    </source>
</evidence>
<dbReference type="SMART" id="SM00355">
    <property type="entry name" value="ZnF_C2H2"/>
    <property type="match status" value="4"/>
</dbReference>
<keyword evidence="3 7" id="KW-0863">Zinc-finger</keyword>
<accession>A0ABD1CRY4</accession>
<dbReference type="GO" id="GO:0008270">
    <property type="term" value="F:zinc ion binding"/>
    <property type="evidence" value="ECO:0007669"/>
    <property type="project" value="UniProtKB-KW"/>
</dbReference>
<evidence type="ECO:0000259" key="9">
    <source>
        <dbReference type="PROSITE" id="PS50157"/>
    </source>
</evidence>
<protein>
    <recommendedName>
        <fullName evidence="9">C2H2-type domain-containing protein</fullName>
    </recommendedName>
</protein>
<dbReference type="EMBL" id="JBEHCU010010250">
    <property type="protein sequence ID" value="KAL1378549.1"/>
    <property type="molecule type" value="Genomic_DNA"/>
</dbReference>
<feature type="domain" description="C2H2-type" evidence="9">
    <location>
        <begin position="340"/>
        <end position="368"/>
    </location>
</feature>
<feature type="domain" description="C2H2-type" evidence="9">
    <location>
        <begin position="312"/>
        <end position="339"/>
    </location>
</feature>
<feature type="region of interest" description="Disordered" evidence="8">
    <location>
        <begin position="163"/>
        <end position="189"/>
    </location>
</feature>
<dbReference type="PANTHER" id="PTHR24388">
    <property type="entry name" value="ZINC FINGER PROTEIN"/>
    <property type="match status" value="1"/>
</dbReference>
<evidence type="ECO:0000313" key="10">
    <source>
        <dbReference type="EMBL" id="KAL1378549.1"/>
    </source>
</evidence>
<dbReference type="SUPFAM" id="SSF57667">
    <property type="entry name" value="beta-beta-alpha zinc fingers"/>
    <property type="match status" value="2"/>
</dbReference>
<evidence type="ECO:0000256" key="4">
    <source>
        <dbReference type="ARBA" id="ARBA00022833"/>
    </source>
</evidence>
<keyword evidence="11" id="KW-1185">Reference proteome</keyword>
<dbReference type="PANTHER" id="PTHR24388:SF53">
    <property type="entry name" value="CHORION TRANSCRIPTION FACTOR CF2-RELATED"/>
    <property type="match status" value="1"/>
</dbReference>
<evidence type="ECO:0000256" key="1">
    <source>
        <dbReference type="ARBA" id="ARBA00022723"/>
    </source>
</evidence>
<dbReference type="InterPro" id="IPR012934">
    <property type="entry name" value="Znf_AD"/>
</dbReference>
<dbReference type="InterPro" id="IPR050527">
    <property type="entry name" value="Snail/Krueppel_Znf"/>
</dbReference>
<organism evidence="10 11">
    <name type="scientific">Culex pipiens pipiens</name>
    <name type="common">Northern house mosquito</name>
    <dbReference type="NCBI Taxonomy" id="38569"/>
    <lineage>
        <taxon>Eukaryota</taxon>
        <taxon>Metazoa</taxon>
        <taxon>Ecdysozoa</taxon>
        <taxon>Arthropoda</taxon>
        <taxon>Hexapoda</taxon>
        <taxon>Insecta</taxon>
        <taxon>Pterygota</taxon>
        <taxon>Neoptera</taxon>
        <taxon>Endopterygota</taxon>
        <taxon>Diptera</taxon>
        <taxon>Nematocera</taxon>
        <taxon>Culicoidea</taxon>
        <taxon>Culicidae</taxon>
        <taxon>Culicinae</taxon>
        <taxon>Culicini</taxon>
        <taxon>Culex</taxon>
        <taxon>Culex</taxon>
    </lineage>
</organism>
<proteinExistence type="inferred from homology"/>
<feature type="domain" description="C2H2-type" evidence="9">
    <location>
        <begin position="282"/>
        <end position="310"/>
    </location>
</feature>
<dbReference type="AlphaFoldDB" id="A0ABD1CRY4"/>
<dbReference type="InterPro" id="IPR013087">
    <property type="entry name" value="Znf_C2H2_type"/>
</dbReference>
<gene>
    <name evidence="10" type="ORF">pipiens_000539</name>
</gene>
<comment type="similarity">
    <text evidence="6">Belongs to the snail C2H2-type zinc-finger protein family.</text>
</comment>
<dbReference type="PROSITE" id="PS00028">
    <property type="entry name" value="ZINC_FINGER_C2H2_1"/>
    <property type="match status" value="4"/>
</dbReference>
<dbReference type="Proteomes" id="UP001562425">
    <property type="component" value="Unassembled WGS sequence"/>
</dbReference>
<dbReference type="InterPro" id="IPR036236">
    <property type="entry name" value="Znf_C2H2_sf"/>
</dbReference>
<reference evidence="10 11" key="1">
    <citation type="submission" date="2024-05" db="EMBL/GenBank/DDBJ databases">
        <title>Culex pipiens pipiens assembly and annotation.</title>
        <authorList>
            <person name="Alout H."/>
            <person name="Durand T."/>
        </authorList>
    </citation>
    <scope>NUCLEOTIDE SEQUENCE [LARGE SCALE GENOMIC DNA]</scope>
    <source>
        <strain evidence="10">HA-2024</strain>
        <tissue evidence="10">Whole body</tissue>
    </source>
</reference>
<keyword evidence="2" id="KW-0677">Repeat</keyword>
<keyword evidence="5" id="KW-0539">Nucleus</keyword>
<feature type="compositionally biased region" description="Low complexity" evidence="8">
    <location>
        <begin position="176"/>
        <end position="186"/>
    </location>
</feature>
<comment type="caution">
    <text evidence="10">The sequence shown here is derived from an EMBL/GenBank/DDBJ whole genome shotgun (WGS) entry which is preliminary data.</text>
</comment>